<dbReference type="Proteomes" id="UP000291343">
    <property type="component" value="Unassembled WGS sequence"/>
</dbReference>
<dbReference type="EMBL" id="QKKF02025464">
    <property type="protein sequence ID" value="RZF36852.1"/>
    <property type="molecule type" value="Genomic_DNA"/>
</dbReference>
<keyword evidence="3" id="KW-1185">Reference proteome</keyword>
<dbReference type="AlphaFoldDB" id="A0A482WU93"/>
<dbReference type="InParanoid" id="A0A482WU93"/>
<accession>A0A482WU93</accession>
<protein>
    <submittedName>
        <fullName evidence="2">Uncharacterized protein</fullName>
    </submittedName>
</protein>
<reference evidence="2 3" key="1">
    <citation type="journal article" date="2017" name="Gigascience">
        <title>Genome sequence of the small brown planthopper, Laodelphax striatellus.</title>
        <authorList>
            <person name="Zhu J."/>
            <person name="Jiang F."/>
            <person name="Wang X."/>
            <person name="Yang P."/>
            <person name="Bao Y."/>
            <person name="Zhao W."/>
            <person name="Wang W."/>
            <person name="Lu H."/>
            <person name="Wang Q."/>
            <person name="Cui N."/>
            <person name="Li J."/>
            <person name="Chen X."/>
            <person name="Luo L."/>
            <person name="Yu J."/>
            <person name="Kang L."/>
            <person name="Cui F."/>
        </authorList>
    </citation>
    <scope>NUCLEOTIDE SEQUENCE [LARGE SCALE GENOMIC DNA]</scope>
    <source>
        <strain evidence="2">Lst14</strain>
    </source>
</reference>
<feature type="compositionally biased region" description="Polar residues" evidence="1">
    <location>
        <begin position="145"/>
        <end position="161"/>
    </location>
</feature>
<dbReference type="InterPro" id="IPR029686">
    <property type="entry name" value="Malpha/m4/m2"/>
</dbReference>
<evidence type="ECO:0000256" key="1">
    <source>
        <dbReference type="SAM" id="MobiDB-lite"/>
    </source>
</evidence>
<feature type="region of interest" description="Disordered" evidence="1">
    <location>
        <begin position="137"/>
        <end position="161"/>
    </location>
</feature>
<evidence type="ECO:0000313" key="2">
    <source>
        <dbReference type="EMBL" id="RZF36852.1"/>
    </source>
</evidence>
<sequence>MSAYHLEETANLAIEEFENSKNKMALHRSRNTFFARKVHKLKKMLRALLKRDTPSRPTTQSPEEIQNAMNEALEERLQEDLKKSAGVSGNAIKVLLQGRIELCGVEPGQTVSIPVNFLSTSTGRFAWSFLPPADSDICPRGDSAPITSSQNAQRQTPPSRQ</sequence>
<dbReference type="OrthoDB" id="8190494at2759"/>
<dbReference type="GO" id="GO:0007423">
    <property type="term" value="P:sensory organ development"/>
    <property type="evidence" value="ECO:0007669"/>
    <property type="project" value="InterPro"/>
</dbReference>
<proteinExistence type="predicted"/>
<organism evidence="2 3">
    <name type="scientific">Laodelphax striatellus</name>
    <name type="common">Small brown planthopper</name>
    <name type="synonym">Delphax striatella</name>
    <dbReference type="NCBI Taxonomy" id="195883"/>
    <lineage>
        <taxon>Eukaryota</taxon>
        <taxon>Metazoa</taxon>
        <taxon>Ecdysozoa</taxon>
        <taxon>Arthropoda</taxon>
        <taxon>Hexapoda</taxon>
        <taxon>Insecta</taxon>
        <taxon>Pterygota</taxon>
        <taxon>Neoptera</taxon>
        <taxon>Paraneoptera</taxon>
        <taxon>Hemiptera</taxon>
        <taxon>Auchenorrhyncha</taxon>
        <taxon>Fulgoroidea</taxon>
        <taxon>Delphacidae</taxon>
        <taxon>Criomorphinae</taxon>
        <taxon>Laodelphax</taxon>
    </lineage>
</organism>
<gene>
    <name evidence="2" type="ORF">LSTR_LSTR004540</name>
</gene>
<dbReference type="Pfam" id="PF15952">
    <property type="entry name" value="ESM4"/>
    <property type="match status" value="1"/>
</dbReference>
<name>A0A482WU93_LAOST</name>
<evidence type="ECO:0000313" key="3">
    <source>
        <dbReference type="Proteomes" id="UP000291343"/>
    </source>
</evidence>
<dbReference type="GO" id="GO:0007219">
    <property type="term" value="P:Notch signaling pathway"/>
    <property type="evidence" value="ECO:0007669"/>
    <property type="project" value="InterPro"/>
</dbReference>
<dbReference type="FunCoup" id="A0A482WU93">
    <property type="interactions" value="3"/>
</dbReference>
<comment type="caution">
    <text evidence="2">The sequence shown here is derived from an EMBL/GenBank/DDBJ whole genome shotgun (WGS) entry which is preliminary data.</text>
</comment>